<dbReference type="GO" id="GO:0017004">
    <property type="term" value="P:cytochrome complex assembly"/>
    <property type="evidence" value="ECO:0007669"/>
    <property type="project" value="UniProtKB-KW"/>
</dbReference>
<dbReference type="Gene3D" id="3.40.30.10">
    <property type="entry name" value="Glutaredoxin"/>
    <property type="match status" value="1"/>
</dbReference>
<dbReference type="AlphaFoldDB" id="A0A9D2AAT6"/>
<comment type="caution">
    <text evidence="6">The sequence shown here is derived from an EMBL/GenBank/DDBJ whole genome shotgun (WGS) entry which is preliminary data.</text>
</comment>
<organism evidence="6 7">
    <name type="scientific">Candidatus Odoribacter faecigallinarum</name>
    <dbReference type="NCBI Taxonomy" id="2838706"/>
    <lineage>
        <taxon>Bacteria</taxon>
        <taxon>Pseudomonadati</taxon>
        <taxon>Bacteroidota</taxon>
        <taxon>Bacteroidia</taxon>
        <taxon>Bacteroidales</taxon>
        <taxon>Odoribacteraceae</taxon>
        <taxon>Odoribacter</taxon>
    </lineage>
</organism>
<reference evidence="6" key="2">
    <citation type="submission" date="2021-04" db="EMBL/GenBank/DDBJ databases">
        <authorList>
            <person name="Gilroy R."/>
        </authorList>
    </citation>
    <scope>NUCLEOTIDE SEQUENCE</scope>
    <source>
        <strain evidence="6">23274</strain>
    </source>
</reference>
<sequence>MRYLLIGIFCLLSMGVLRAAGVEPLRIQGQIEDFKGGVVAMIYYEPYRMDTIAVDASGAFVYSKVLEAPARAALFFEDYKCTVDLFLENGMEADLDIAFTQREEEGMTLYDPRVDYRGDNADCTAFMNGYMDWSLMENPWTWERLDTLPFAAYRELFLEDVDSVKSELVKVKSLAFKRMMMEAIDAKIPGSLFRFAWAEPRRDADFERWVESFDRNDPENMDMAANYVRWYGIWHRATEGESAVIQDLANLKAIFTNQEIINAFANEYIIQYLQGAPEGMAEALAYYKTVSTDMAAHAAADAVYAHYKDLVPGAQALDFTMTDKKGKVFRLSDFRGKAVYIDVWATWCGPCCAEIPYMEKLAAHYAKNKDIELISISLDEDHAKWEKKLAEDKPEWKQYICPDAFTSELCKNYDINAIPRFLFFDKDGKVISLDAPRPSEDGIIEYIDKHLAD</sequence>
<accession>A0A9D2AAT6</accession>
<dbReference type="Pfam" id="PF08534">
    <property type="entry name" value="Redoxin"/>
    <property type="match status" value="1"/>
</dbReference>
<evidence type="ECO:0000313" key="6">
    <source>
        <dbReference type="EMBL" id="HIX02874.1"/>
    </source>
</evidence>
<dbReference type="PANTHER" id="PTHR42852">
    <property type="entry name" value="THIOL:DISULFIDE INTERCHANGE PROTEIN DSBE"/>
    <property type="match status" value="1"/>
</dbReference>
<proteinExistence type="predicted"/>
<reference evidence="6" key="1">
    <citation type="journal article" date="2021" name="PeerJ">
        <title>Extensive microbial diversity within the chicken gut microbiome revealed by metagenomics and culture.</title>
        <authorList>
            <person name="Gilroy R."/>
            <person name="Ravi A."/>
            <person name="Getino M."/>
            <person name="Pursley I."/>
            <person name="Horton D.L."/>
            <person name="Alikhan N.F."/>
            <person name="Baker D."/>
            <person name="Gharbi K."/>
            <person name="Hall N."/>
            <person name="Watson M."/>
            <person name="Adriaenssens E.M."/>
            <person name="Foster-Nyarko E."/>
            <person name="Jarju S."/>
            <person name="Secka A."/>
            <person name="Antonio M."/>
            <person name="Oren A."/>
            <person name="Chaudhuri R.R."/>
            <person name="La Ragione R."/>
            <person name="Hildebrand F."/>
            <person name="Pallen M.J."/>
        </authorList>
    </citation>
    <scope>NUCLEOTIDE SEQUENCE</scope>
    <source>
        <strain evidence="6">23274</strain>
    </source>
</reference>
<keyword evidence="4" id="KW-0676">Redox-active center</keyword>
<evidence type="ECO:0000256" key="2">
    <source>
        <dbReference type="ARBA" id="ARBA00022748"/>
    </source>
</evidence>
<keyword evidence="3" id="KW-1015">Disulfide bond</keyword>
<dbReference type="InterPro" id="IPR050553">
    <property type="entry name" value="Thioredoxin_ResA/DsbE_sf"/>
</dbReference>
<dbReference type="SUPFAM" id="SSF52833">
    <property type="entry name" value="Thioredoxin-like"/>
    <property type="match status" value="1"/>
</dbReference>
<evidence type="ECO:0000256" key="4">
    <source>
        <dbReference type="ARBA" id="ARBA00023284"/>
    </source>
</evidence>
<dbReference type="CDD" id="cd02966">
    <property type="entry name" value="TlpA_like_family"/>
    <property type="match status" value="1"/>
</dbReference>
<feature type="domain" description="Thioredoxin" evidence="5">
    <location>
        <begin position="310"/>
        <end position="452"/>
    </location>
</feature>
<dbReference type="EMBL" id="DXFT01000040">
    <property type="protein sequence ID" value="HIX02874.1"/>
    <property type="molecule type" value="Genomic_DNA"/>
</dbReference>
<dbReference type="GO" id="GO:0016491">
    <property type="term" value="F:oxidoreductase activity"/>
    <property type="evidence" value="ECO:0007669"/>
    <property type="project" value="InterPro"/>
</dbReference>
<dbReference type="Proteomes" id="UP000824202">
    <property type="component" value="Unassembled WGS sequence"/>
</dbReference>
<evidence type="ECO:0000259" key="5">
    <source>
        <dbReference type="PROSITE" id="PS51352"/>
    </source>
</evidence>
<dbReference type="PANTHER" id="PTHR42852:SF6">
    <property type="entry name" value="THIOL:DISULFIDE INTERCHANGE PROTEIN DSBE"/>
    <property type="match status" value="1"/>
</dbReference>
<comment type="subcellular location">
    <subcellularLocation>
        <location evidence="1">Cell envelope</location>
    </subcellularLocation>
</comment>
<name>A0A9D2AAT6_9BACT</name>
<dbReference type="InterPro" id="IPR036249">
    <property type="entry name" value="Thioredoxin-like_sf"/>
</dbReference>
<protein>
    <submittedName>
        <fullName evidence="6">AhpC/TSA family protein</fullName>
    </submittedName>
</protein>
<dbReference type="InterPro" id="IPR013766">
    <property type="entry name" value="Thioredoxin_domain"/>
</dbReference>
<dbReference type="PROSITE" id="PS51352">
    <property type="entry name" value="THIOREDOXIN_2"/>
    <property type="match status" value="1"/>
</dbReference>
<gene>
    <name evidence="6" type="ORF">H9863_01995</name>
</gene>
<evidence type="ECO:0000256" key="3">
    <source>
        <dbReference type="ARBA" id="ARBA00023157"/>
    </source>
</evidence>
<dbReference type="InterPro" id="IPR013740">
    <property type="entry name" value="Redoxin"/>
</dbReference>
<evidence type="ECO:0000256" key="1">
    <source>
        <dbReference type="ARBA" id="ARBA00004196"/>
    </source>
</evidence>
<evidence type="ECO:0000313" key="7">
    <source>
        <dbReference type="Proteomes" id="UP000824202"/>
    </source>
</evidence>
<keyword evidence="2" id="KW-0201">Cytochrome c-type biogenesis</keyword>
<dbReference type="GO" id="GO:0030313">
    <property type="term" value="C:cell envelope"/>
    <property type="evidence" value="ECO:0007669"/>
    <property type="project" value="UniProtKB-SubCell"/>
</dbReference>